<dbReference type="SUPFAM" id="SSF53955">
    <property type="entry name" value="Lysozyme-like"/>
    <property type="match status" value="1"/>
</dbReference>
<dbReference type="STRING" id="66420.A0A194PL92"/>
<dbReference type="AlphaFoldDB" id="A0A194PL92"/>
<keyword evidence="10" id="KW-1015">Disulfide bond</keyword>
<proteinExistence type="inferred from homology"/>
<keyword evidence="9 15" id="KW-0472">Membrane</keyword>
<keyword evidence="8 15" id="KW-1133">Transmembrane helix</keyword>
<dbReference type="CDD" id="cd16899">
    <property type="entry name" value="LYZ_C_invert"/>
    <property type="match status" value="1"/>
</dbReference>
<evidence type="ECO:0000256" key="10">
    <source>
        <dbReference type="ARBA" id="ARBA00023157"/>
    </source>
</evidence>
<evidence type="ECO:0000256" key="3">
    <source>
        <dbReference type="ARBA" id="ARBA00020438"/>
    </source>
</evidence>
<evidence type="ECO:0000313" key="17">
    <source>
        <dbReference type="EMBL" id="KPI91875.1"/>
    </source>
</evidence>
<sequence length="1111" mass="125126">MCGRICGITTTVIGVVLVVVSTVLTFVFVPGVIEDLIINEVVLLDDTEQMERFQEIPFPLNFTIRFFNISNREEVLAGGVPDLVEVGPYIYKSYQSRDVESMEVDTISYRTMERLEFDAESSYPYTEDDIMTIVNPPYHGGILSPLRPPPSHGCGVSEAGSAGSRLILQVAEKSFPNLMSIINSAITGVFGRYGNPIVDVRVRDLLFDGIRFCENPGLIASIVCTQIRSIGATSNNLVVQEDGSIIFALLTSRIQPSSVYKVHRGINNPEDLGRIISLNGSSQFYYWVDEEEGKPSVCNMINGTDASIYNPFVDNSKSLFGINTDICRQVSFVCTSVELRYQHDIDYEGIPGFRFSANEWFLDNDDGCFCVNLTSGITREDGCLLRGAAELYSCVALVGARIYERCELARDLLQLGIRKDHVATWVCIAYHESRFDTAARNPNSGDHGLLQISEIYWCGAGKACGLPCSALRDDDISDDVECALSIYEEHTRIQGNGFLAWVVYPHYCKHNAKKYLADCDHSTKDSSNKFEDRARASHDSYPNINFTSYNPVQSDFSYSQSDRSVPSFLSIVSLLRGKYEQDFEKDYNKNKNVNWAQFKIDNVDDLKLPDFNRRPNFNFLEPVTARLSTTSTTTMEPEPQYKPVKPWRTIETNSFRRRMMKFNNTPMEEKRNKTVYENSLVVTTPKYITSTDSTTYSSSSTRRIIYDNGNSISSNACCSTVTQTNKTPSTIMEKTISYPTQNTMISFTTQKPSLFFTTQKFGISSTTQKPVILFTTRKPEISSTTQRSIISSTTQKPATSLSIPITQQYYAGLNSSEQLPKKVSEATENRAKSFWDKFGYLTTQSPKLKQVSFTSKSLETSTAKPYVSTQSQQFTASRVFPSPEYNSINVKKIATTTTTERTIFSTKPTVKQFPVTKPTAFAWRTTKGWTARPTQYTQRYNPFKTYVSEYRTDRPTFTWRRGKSWTNDYQNVTYFSTTKPTPSVFTSTETPSTTSRQYSNQDVFKSTKALSTTSAPLSTFSSNTTKSSVQTKERQELTERIVATTPATKTTFSIFDIYLNPAKRQQVPNYKVLFSDNSASNLKIFSGGTTSAPFNRNLLKKNLTFTSEVQK</sequence>
<dbReference type="PRINTS" id="PR01609">
    <property type="entry name" value="CD36FAMILY"/>
</dbReference>
<evidence type="ECO:0000256" key="14">
    <source>
        <dbReference type="ARBA" id="ARBA00040645"/>
    </source>
</evidence>
<comment type="similarity">
    <text evidence="2">Belongs to the CD36 family.</text>
</comment>
<evidence type="ECO:0000256" key="13">
    <source>
        <dbReference type="ARBA" id="ARBA00031262"/>
    </source>
</evidence>
<dbReference type="Proteomes" id="UP000053268">
    <property type="component" value="Unassembled WGS sequence"/>
</dbReference>
<keyword evidence="5" id="KW-0716">Sensory transduction</keyword>
<evidence type="ECO:0000256" key="12">
    <source>
        <dbReference type="ARBA" id="ARBA00023180"/>
    </source>
</evidence>
<dbReference type="PROSITE" id="PS51348">
    <property type="entry name" value="GLYCOSYL_HYDROL_F22_2"/>
    <property type="match status" value="1"/>
</dbReference>
<evidence type="ECO:0000256" key="2">
    <source>
        <dbReference type="ARBA" id="ARBA00010532"/>
    </source>
</evidence>
<evidence type="ECO:0000259" key="16">
    <source>
        <dbReference type="PROSITE" id="PS00128"/>
    </source>
</evidence>
<evidence type="ECO:0000256" key="7">
    <source>
        <dbReference type="ARBA" id="ARBA00022725"/>
    </source>
</evidence>
<dbReference type="InterPro" id="IPR023346">
    <property type="entry name" value="Lysozyme-like_dom_sf"/>
</dbReference>
<keyword evidence="4" id="KW-1003">Cell membrane</keyword>
<evidence type="ECO:0000313" key="18">
    <source>
        <dbReference type="Proteomes" id="UP000053268"/>
    </source>
</evidence>
<dbReference type="EMBL" id="KQ459605">
    <property type="protein sequence ID" value="KPI91875.1"/>
    <property type="molecule type" value="Genomic_DNA"/>
</dbReference>
<keyword evidence="12" id="KW-0325">Glycoprotein</keyword>
<keyword evidence="6 15" id="KW-0812">Transmembrane</keyword>
<dbReference type="PANTHER" id="PTHR11923:SF109">
    <property type="entry name" value="SENSORY NEURON MEMBRANE PROTEIN 2"/>
    <property type="match status" value="1"/>
</dbReference>
<keyword evidence="7" id="KW-0552">Olfaction</keyword>
<organism evidence="17 18">
    <name type="scientific">Papilio xuthus</name>
    <name type="common">Asian swallowtail butterfly</name>
    <dbReference type="NCBI Taxonomy" id="66420"/>
    <lineage>
        <taxon>Eukaryota</taxon>
        <taxon>Metazoa</taxon>
        <taxon>Ecdysozoa</taxon>
        <taxon>Arthropoda</taxon>
        <taxon>Hexapoda</taxon>
        <taxon>Insecta</taxon>
        <taxon>Pterygota</taxon>
        <taxon>Neoptera</taxon>
        <taxon>Endopterygota</taxon>
        <taxon>Lepidoptera</taxon>
        <taxon>Glossata</taxon>
        <taxon>Ditrysia</taxon>
        <taxon>Papilionoidea</taxon>
        <taxon>Papilionidae</taxon>
        <taxon>Papilioninae</taxon>
        <taxon>Papilio</taxon>
    </lineage>
</organism>
<dbReference type="GO" id="GO:0005886">
    <property type="term" value="C:plasma membrane"/>
    <property type="evidence" value="ECO:0007669"/>
    <property type="project" value="UniProtKB-SubCell"/>
</dbReference>
<evidence type="ECO:0000256" key="9">
    <source>
        <dbReference type="ARBA" id="ARBA00023136"/>
    </source>
</evidence>
<dbReference type="Pfam" id="PF01130">
    <property type="entry name" value="CD36"/>
    <property type="match status" value="1"/>
</dbReference>
<dbReference type="InterPro" id="IPR001916">
    <property type="entry name" value="Glyco_hydro_22"/>
</dbReference>
<feature type="transmembrane region" description="Helical" evidence="15">
    <location>
        <begin position="12"/>
        <end position="33"/>
    </location>
</feature>
<evidence type="ECO:0000256" key="5">
    <source>
        <dbReference type="ARBA" id="ARBA00022606"/>
    </source>
</evidence>
<feature type="domain" description="Glycosyl hydrolases family 22 (GH22)" evidence="16">
    <location>
        <begin position="464"/>
        <end position="482"/>
    </location>
</feature>
<comment type="subcellular location">
    <subcellularLocation>
        <location evidence="1">Cell membrane</location>
    </subcellularLocation>
</comment>
<name>A0A194PL92_PAPXU</name>
<evidence type="ECO:0000256" key="15">
    <source>
        <dbReference type="SAM" id="Phobius"/>
    </source>
</evidence>
<gene>
    <name evidence="17" type="ORF">RR46_08301</name>
</gene>
<keyword evidence="11" id="KW-0675">Receptor</keyword>
<evidence type="ECO:0000256" key="8">
    <source>
        <dbReference type="ARBA" id="ARBA00022989"/>
    </source>
</evidence>
<dbReference type="Gene3D" id="1.10.530.10">
    <property type="match status" value="1"/>
</dbReference>
<dbReference type="GO" id="GO:0007608">
    <property type="term" value="P:sensory perception of smell"/>
    <property type="evidence" value="ECO:0007669"/>
    <property type="project" value="UniProtKB-KW"/>
</dbReference>
<reference evidence="17 18" key="1">
    <citation type="journal article" date="2015" name="Nat. Commun.">
        <title>Outbred genome sequencing and CRISPR/Cas9 gene editing in butterflies.</title>
        <authorList>
            <person name="Li X."/>
            <person name="Fan D."/>
            <person name="Zhang W."/>
            <person name="Liu G."/>
            <person name="Zhang L."/>
            <person name="Zhao L."/>
            <person name="Fang X."/>
            <person name="Chen L."/>
            <person name="Dong Y."/>
            <person name="Chen Y."/>
            <person name="Ding Y."/>
            <person name="Zhao R."/>
            <person name="Feng M."/>
            <person name="Zhu Y."/>
            <person name="Feng Y."/>
            <person name="Jiang X."/>
            <person name="Zhu D."/>
            <person name="Xiang H."/>
            <person name="Feng X."/>
            <person name="Li S."/>
            <person name="Wang J."/>
            <person name="Zhang G."/>
            <person name="Kronforst M.R."/>
            <person name="Wang W."/>
        </authorList>
    </citation>
    <scope>NUCLEOTIDE SEQUENCE [LARGE SCALE GENOMIC DNA]</scope>
    <source>
        <strain evidence="17">Ya'a_city_454_Px</strain>
        <tissue evidence="17">Whole body</tissue>
    </source>
</reference>
<keyword evidence="18" id="KW-1185">Reference proteome</keyword>
<dbReference type="PROSITE" id="PS00128">
    <property type="entry name" value="GLYCOSYL_HYDROL_F22_1"/>
    <property type="match status" value="1"/>
</dbReference>
<accession>A0A194PL92</accession>
<dbReference type="PANTHER" id="PTHR11923">
    <property type="entry name" value="SCAVENGER RECEPTOR CLASS B TYPE-1 SR-B1"/>
    <property type="match status" value="1"/>
</dbReference>
<dbReference type="GO" id="GO:0005044">
    <property type="term" value="F:scavenger receptor activity"/>
    <property type="evidence" value="ECO:0007669"/>
    <property type="project" value="TreeGrafter"/>
</dbReference>
<evidence type="ECO:0000256" key="6">
    <source>
        <dbReference type="ARBA" id="ARBA00022692"/>
    </source>
</evidence>
<protein>
    <recommendedName>
        <fullName evidence="3">Lysozyme</fullName>
    </recommendedName>
    <alternativeName>
        <fullName evidence="13">1,4-beta-N-acetylmuramidase</fullName>
    </alternativeName>
    <alternativeName>
        <fullName evidence="14">Sensory neuron membrane protein 2</fullName>
    </alternativeName>
</protein>
<evidence type="ECO:0000256" key="1">
    <source>
        <dbReference type="ARBA" id="ARBA00004236"/>
    </source>
</evidence>
<dbReference type="InterPro" id="IPR002159">
    <property type="entry name" value="CD36_fam"/>
</dbReference>
<evidence type="ECO:0000256" key="4">
    <source>
        <dbReference type="ARBA" id="ARBA00022475"/>
    </source>
</evidence>
<dbReference type="GO" id="GO:0005737">
    <property type="term" value="C:cytoplasm"/>
    <property type="evidence" value="ECO:0007669"/>
    <property type="project" value="TreeGrafter"/>
</dbReference>
<dbReference type="InterPro" id="IPR019799">
    <property type="entry name" value="Glyco_hydro_22_CS"/>
</dbReference>
<dbReference type="SMART" id="SM00263">
    <property type="entry name" value="LYZ1"/>
    <property type="match status" value="1"/>
</dbReference>
<evidence type="ECO:0000256" key="11">
    <source>
        <dbReference type="ARBA" id="ARBA00023170"/>
    </source>
</evidence>
<dbReference type="Pfam" id="PF00062">
    <property type="entry name" value="Lys"/>
    <property type="match status" value="1"/>
</dbReference>